<evidence type="ECO:0000256" key="1">
    <source>
        <dbReference type="SAM" id="Phobius"/>
    </source>
</evidence>
<feature type="transmembrane region" description="Helical" evidence="1">
    <location>
        <begin position="40"/>
        <end position="62"/>
    </location>
</feature>
<dbReference type="Proteomes" id="UP000230842">
    <property type="component" value="Unassembled WGS sequence"/>
</dbReference>
<evidence type="ECO:0000313" key="3">
    <source>
        <dbReference type="Proteomes" id="UP000230842"/>
    </source>
</evidence>
<keyword evidence="1" id="KW-0472">Membrane</keyword>
<evidence type="ECO:0000313" key="2">
    <source>
        <dbReference type="EMBL" id="PJJ57304.1"/>
    </source>
</evidence>
<keyword evidence="3" id="KW-1185">Reference proteome</keyword>
<sequence length="220" mass="21906">MEQPTQEPRGTTTATVGLALASGAGLLALAAPLVGIPAAAGPYVAAGLLVSIVAGVVVLTVAHRGRGNVWVPLGAAFLLLATNLTAPVSLIVTASPSALVEPMLTAWVATTCLGALALLGLSGLAARHDAGFDVADDDREAADIEAVADEGAADAIVLADDEAAADATVAAEPVAVAAAPSDERDATPDEVDLTDVDLAELEERTIAWTPAGDDPYRTAA</sequence>
<feature type="transmembrane region" description="Helical" evidence="1">
    <location>
        <begin position="104"/>
        <end position="126"/>
    </location>
</feature>
<keyword evidence="1" id="KW-0812">Transmembrane</keyword>
<reference evidence="2 3" key="1">
    <citation type="submission" date="2017-11" db="EMBL/GenBank/DDBJ databases">
        <title>Genomic Encyclopedia of Archaeal and Bacterial Type Strains, Phase II (KMG-II): From Individual Species to Whole Genera.</title>
        <authorList>
            <person name="Goeker M."/>
        </authorList>
    </citation>
    <scope>NUCLEOTIDE SEQUENCE [LARGE SCALE GENOMIC DNA]</scope>
    <source>
        <strain evidence="2 3">DSM 27763</strain>
    </source>
</reference>
<keyword evidence="1" id="KW-1133">Transmembrane helix</keyword>
<feature type="transmembrane region" description="Helical" evidence="1">
    <location>
        <begin position="69"/>
        <end position="92"/>
    </location>
</feature>
<organism evidence="2 3">
    <name type="scientific">Mumia flava</name>
    <dbReference type="NCBI Taxonomy" id="1348852"/>
    <lineage>
        <taxon>Bacteria</taxon>
        <taxon>Bacillati</taxon>
        <taxon>Actinomycetota</taxon>
        <taxon>Actinomycetes</taxon>
        <taxon>Propionibacteriales</taxon>
        <taxon>Nocardioidaceae</taxon>
        <taxon>Mumia</taxon>
    </lineage>
</organism>
<feature type="transmembrane region" description="Helical" evidence="1">
    <location>
        <begin position="12"/>
        <end position="34"/>
    </location>
</feature>
<comment type="caution">
    <text evidence="2">The sequence shown here is derived from an EMBL/GenBank/DDBJ whole genome shotgun (WGS) entry which is preliminary data.</text>
</comment>
<dbReference type="AlphaFoldDB" id="A0A2M9BHB8"/>
<dbReference type="RefSeq" id="WP_157805105.1">
    <property type="nucleotide sequence ID" value="NZ_PGEZ01000001.1"/>
</dbReference>
<protein>
    <submittedName>
        <fullName evidence="2">Uncharacterized protein</fullName>
    </submittedName>
</protein>
<name>A0A2M9BHB8_9ACTN</name>
<dbReference type="EMBL" id="PGEZ01000001">
    <property type="protein sequence ID" value="PJJ57304.1"/>
    <property type="molecule type" value="Genomic_DNA"/>
</dbReference>
<gene>
    <name evidence="2" type="ORF">CLV56_1531</name>
</gene>
<accession>A0A2M9BHB8</accession>
<proteinExistence type="predicted"/>